<keyword evidence="1" id="KW-0812">Transmembrane</keyword>
<dbReference type="Proteomes" id="UP000671914">
    <property type="component" value="Chromosome"/>
</dbReference>
<dbReference type="KEGG" id="aarc:G127AT_05120"/>
<dbReference type="AlphaFoldDB" id="A0A975FPF4"/>
<proteinExistence type="predicted"/>
<organism evidence="2 3">
    <name type="scientific">Agromyces archimandritae</name>
    <dbReference type="NCBI Taxonomy" id="2781962"/>
    <lineage>
        <taxon>Bacteria</taxon>
        <taxon>Bacillati</taxon>
        <taxon>Actinomycetota</taxon>
        <taxon>Actinomycetes</taxon>
        <taxon>Micrococcales</taxon>
        <taxon>Microbacteriaceae</taxon>
        <taxon>Agromyces</taxon>
    </lineage>
</organism>
<evidence type="ECO:0000313" key="2">
    <source>
        <dbReference type="EMBL" id="QTX05594.1"/>
    </source>
</evidence>
<name>A0A975FPF4_9MICO</name>
<keyword evidence="1" id="KW-0472">Membrane</keyword>
<keyword evidence="3" id="KW-1185">Reference proteome</keyword>
<keyword evidence="1" id="KW-1133">Transmembrane helix</keyword>
<accession>A0A975FPF4</accession>
<feature type="transmembrane region" description="Helical" evidence="1">
    <location>
        <begin position="12"/>
        <end position="40"/>
    </location>
</feature>
<feature type="transmembrane region" description="Helical" evidence="1">
    <location>
        <begin position="52"/>
        <end position="76"/>
    </location>
</feature>
<dbReference type="EMBL" id="CP071696">
    <property type="protein sequence ID" value="QTX05594.1"/>
    <property type="molecule type" value="Genomic_DNA"/>
</dbReference>
<sequence>MSGILGPTRPIGVTVVAALVWIGAVMDVVAGILVFALLGAPELAEEYGGTGGLVSLAIASILFGVAAFIVGFGLLAGNPVARLAITVLELFSIGISVWHFAIDPNAVWSELVSILIAIAIVGLLWVGDAGRWFRQLAPDEPDDPKLR</sequence>
<evidence type="ECO:0000256" key="1">
    <source>
        <dbReference type="SAM" id="Phobius"/>
    </source>
</evidence>
<gene>
    <name evidence="2" type="ORF">G127AT_05120</name>
</gene>
<dbReference type="RefSeq" id="WP_210900719.1">
    <property type="nucleotide sequence ID" value="NZ_CP071696.1"/>
</dbReference>
<protein>
    <submittedName>
        <fullName evidence="2">Uncharacterized protein</fullName>
    </submittedName>
</protein>
<evidence type="ECO:0000313" key="3">
    <source>
        <dbReference type="Proteomes" id="UP000671914"/>
    </source>
</evidence>
<feature type="transmembrane region" description="Helical" evidence="1">
    <location>
        <begin position="83"/>
        <end position="101"/>
    </location>
</feature>
<reference evidence="2" key="1">
    <citation type="submission" date="2021-03" db="EMBL/GenBank/DDBJ databases">
        <title>Agromyces archimandritus sp. nov., isolated from the cockroach Archimandrita tessellata.</title>
        <authorList>
            <person name="Guzman J."/>
            <person name="Ortuzar M."/>
            <person name="Poehlein A."/>
            <person name="Daniel R."/>
            <person name="Trujillo M."/>
            <person name="Vilcinskas A."/>
        </authorList>
    </citation>
    <scope>NUCLEOTIDE SEQUENCE</scope>
    <source>
        <strain evidence="2">G127AT</strain>
    </source>
</reference>
<feature type="transmembrane region" description="Helical" evidence="1">
    <location>
        <begin position="107"/>
        <end position="126"/>
    </location>
</feature>